<name>A0A4R5NTS2_LENBU</name>
<proteinExistence type="predicted"/>
<comment type="caution">
    <text evidence="2">The sequence shown here is derived from an EMBL/GenBank/DDBJ whole genome shotgun (WGS) entry which is preliminary data.</text>
</comment>
<dbReference type="InterPro" id="IPR005194">
    <property type="entry name" value="Glyco_hydro_65_C"/>
</dbReference>
<dbReference type="Pfam" id="PF03633">
    <property type="entry name" value="Glyco_hydro_65C"/>
    <property type="match status" value="1"/>
</dbReference>
<feature type="non-terminal residue" evidence="2">
    <location>
        <position position="1"/>
    </location>
</feature>
<dbReference type="AlphaFoldDB" id="A0A4R5NTS2"/>
<sequence>RQVFRDRLIEVDVDQDGSHFKLIDGEPITIDVAGKAVELTK</sequence>
<evidence type="ECO:0000259" key="1">
    <source>
        <dbReference type="Pfam" id="PF03633"/>
    </source>
</evidence>
<dbReference type="Gene3D" id="2.60.420.10">
    <property type="entry name" value="Maltose phosphorylase, domain 3"/>
    <property type="match status" value="1"/>
</dbReference>
<organism evidence="2 3">
    <name type="scientific">Lentilactobacillus buchneri DSM 20057</name>
    <dbReference type="NCBI Taxonomy" id="1423728"/>
    <lineage>
        <taxon>Bacteria</taxon>
        <taxon>Bacillati</taxon>
        <taxon>Bacillota</taxon>
        <taxon>Bacilli</taxon>
        <taxon>Lactobacillales</taxon>
        <taxon>Lactobacillaceae</taxon>
        <taxon>Lentilactobacillus</taxon>
    </lineage>
</organism>
<protein>
    <recommendedName>
        <fullName evidence="1">Glycoside hydrolase family 65 C-terminal domain-containing protein</fullName>
    </recommendedName>
</protein>
<reference evidence="2 3" key="1">
    <citation type="journal article" date="2019" name="Appl. Microbiol. Biotechnol.">
        <title>Uncovering carbohydrate metabolism through a genotype-phenotype association study of 56 lactic acid bacteria genomes.</title>
        <authorList>
            <person name="Buron-Moles G."/>
            <person name="Chailyan A."/>
            <person name="Dolejs I."/>
            <person name="Forster J."/>
            <person name="Miks M.H."/>
        </authorList>
    </citation>
    <scope>NUCLEOTIDE SEQUENCE [LARGE SCALE GENOMIC DNA]</scope>
    <source>
        <strain evidence="2 3">ATCC 4005</strain>
    </source>
</reference>
<evidence type="ECO:0000313" key="3">
    <source>
        <dbReference type="Proteomes" id="UP000295181"/>
    </source>
</evidence>
<evidence type="ECO:0000313" key="2">
    <source>
        <dbReference type="EMBL" id="TDG80923.1"/>
    </source>
</evidence>
<accession>A0A4R5NTS2</accession>
<dbReference type="EMBL" id="PUFP01000012">
    <property type="protein sequence ID" value="TDG80923.1"/>
    <property type="molecule type" value="Genomic_DNA"/>
</dbReference>
<dbReference type="Proteomes" id="UP000295181">
    <property type="component" value="Unassembled WGS sequence"/>
</dbReference>
<gene>
    <name evidence="2" type="ORF">C5L32_002314</name>
</gene>
<feature type="domain" description="Glycoside hydrolase family 65 C-terminal" evidence="1">
    <location>
        <begin position="2"/>
        <end position="39"/>
    </location>
</feature>